<dbReference type="AlphaFoldDB" id="A0A978VND9"/>
<evidence type="ECO:0000313" key="2">
    <source>
        <dbReference type="EMBL" id="KAH7537064.1"/>
    </source>
</evidence>
<accession>A0A978VND9</accession>
<sequence length="282" mass="31927">MEERNIALPTLGPASIGNRAYSSCISKCKVIAMQIGDIYRKITILTKSFAERNHNDTQSIDKAPPNALDLPMDNKNVLSVCKVESVNEPPLSCVVNREERLEDYHSPGVDDEQPLPSVENRLTLPLQKYKRRRHSDLISDYSNVSENSSRTTQDRCSSTTTTAATAMPILRKTPSTKNFLSALVEYSLLESIERKELVPVPPPELNAANHSSSVPPSCMKFIQDLQNEILKISRERETLKFEMTSAQAMINILQSKIDLLHKENEDLHRENNDLKRISRHFK</sequence>
<organism evidence="2 3">
    <name type="scientific">Ziziphus jujuba var. spinosa</name>
    <dbReference type="NCBI Taxonomy" id="714518"/>
    <lineage>
        <taxon>Eukaryota</taxon>
        <taxon>Viridiplantae</taxon>
        <taxon>Streptophyta</taxon>
        <taxon>Embryophyta</taxon>
        <taxon>Tracheophyta</taxon>
        <taxon>Spermatophyta</taxon>
        <taxon>Magnoliopsida</taxon>
        <taxon>eudicotyledons</taxon>
        <taxon>Gunneridae</taxon>
        <taxon>Pentapetalae</taxon>
        <taxon>rosids</taxon>
        <taxon>fabids</taxon>
        <taxon>Rosales</taxon>
        <taxon>Rhamnaceae</taxon>
        <taxon>Paliureae</taxon>
        <taxon>Ziziphus</taxon>
    </lineage>
</organism>
<evidence type="ECO:0000256" key="1">
    <source>
        <dbReference type="SAM" id="Coils"/>
    </source>
</evidence>
<feature type="coiled-coil region" evidence="1">
    <location>
        <begin position="222"/>
        <end position="277"/>
    </location>
</feature>
<comment type="caution">
    <text evidence="2">The sequence shown here is derived from an EMBL/GenBank/DDBJ whole genome shotgun (WGS) entry which is preliminary data.</text>
</comment>
<dbReference type="Proteomes" id="UP000813462">
    <property type="component" value="Unassembled WGS sequence"/>
</dbReference>
<dbReference type="EMBL" id="JAEACU010000003">
    <property type="protein sequence ID" value="KAH7537064.1"/>
    <property type="molecule type" value="Genomic_DNA"/>
</dbReference>
<reference evidence="2" key="1">
    <citation type="journal article" date="2021" name="Front. Plant Sci.">
        <title>Chromosome-Scale Genome Assembly for Chinese Sour Jujube and Insights Into Its Genome Evolution and Domestication Signature.</title>
        <authorList>
            <person name="Shen L.-Y."/>
            <person name="Luo H."/>
            <person name="Wang X.-L."/>
            <person name="Wang X.-M."/>
            <person name="Qiu X.-J."/>
            <person name="Liu H."/>
            <person name="Zhou S.-S."/>
            <person name="Jia K.-H."/>
            <person name="Nie S."/>
            <person name="Bao Y.-T."/>
            <person name="Zhang R.-G."/>
            <person name="Yun Q.-Z."/>
            <person name="Chai Y.-H."/>
            <person name="Lu J.-Y."/>
            <person name="Li Y."/>
            <person name="Zhao S.-W."/>
            <person name="Mao J.-F."/>
            <person name="Jia S.-G."/>
            <person name="Mao Y.-M."/>
        </authorList>
    </citation>
    <scope>NUCLEOTIDE SEQUENCE</scope>
    <source>
        <strain evidence="2">AT0</strain>
        <tissue evidence="2">Leaf</tissue>
    </source>
</reference>
<proteinExistence type="predicted"/>
<name>A0A978VND9_ZIZJJ</name>
<gene>
    <name evidence="2" type="ORF">FEM48_Zijuj03G0052500</name>
</gene>
<protein>
    <submittedName>
        <fullName evidence="2">Uncharacterized protein</fullName>
    </submittedName>
</protein>
<keyword evidence="1" id="KW-0175">Coiled coil</keyword>
<evidence type="ECO:0000313" key="3">
    <source>
        <dbReference type="Proteomes" id="UP000813462"/>
    </source>
</evidence>